<evidence type="ECO:0000256" key="1">
    <source>
        <dbReference type="SAM" id="MobiDB-lite"/>
    </source>
</evidence>
<proteinExistence type="predicted"/>
<feature type="compositionally biased region" description="Polar residues" evidence="1">
    <location>
        <begin position="219"/>
        <end position="231"/>
    </location>
</feature>
<sequence>MPSPSSPFMTVWRSTPEGLHLGDLSFTVKSHLLDLYIFADAHSTRHLRNDVMSAVAYLDYIRETWPGFRLTAKAYTNLPENSTWCKYLVKMCALYWNPDDDDGEERELADELPGGFLIEVLAINTRRANFLENSGEMEALRACGVDNVFPLEDLCTFHEHGTREEVEKCKEEGLRTNVFVQNLLAACVKSAESEQADETEVVDEGGDEGDEGSEGSETIVGSESRGSNTAASDKHMPATDVLTG</sequence>
<protein>
    <submittedName>
        <fullName evidence="2">Uncharacterized protein</fullName>
    </submittedName>
</protein>
<name>A0A6A5VCS7_9PLEO</name>
<keyword evidence="3" id="KW-1185">Reference proteome</keyword>
<dbReference type="OrthoDB" id="194443at2759"/>
<gene>
    <name evidence="2" type="ORF">BU23DRAFT_96479</name>
</gene>
<accession>A0A6A5VCS7</accession>
<organism evidence="2 3">
    <name type="scientific">Bimuria novae-zelandiae CBS 107.79</name>
    <dbReference type="NCBI Taxonomy" id="1447943"/>
    <lineage>
        <taxon>Eukaryota</taxon>
        <taxon>Fungi</taxon>
        <taxon>Dikarya</taxon>
        <taxon>Ascomycota</taxon>
        <taxon>Pezizomycotina</taxon>
        <taxon>Dothideomycetes</taxon>
        <taxon>Pleosporomycetidae</taxon>
        <taxon>Pleosporales</taxon>
        <taxon>Massarineae</taxon>
        <taxon>Didymosphaeriaceae</taxon>
        <taxon>Bimuria</taxon>
    </lineage>
</organism>
<evidence type="ECO:0000313" key="3">
    <source>
        <dbReference type="Proteomes" id="UP000800036"/>
    </source>
</evidence>
<dbReference type="EMBL" id="ML976674">
    <property type="protein sequence ID" value="KAF1974628.1"/>
    <property type="molecule type" value="Genomic_DNA"/>
</dbReference>
<feature type="compositionally biased region" description="Acidic residues" evidence="1">
    <location>
        <begin position="194"/>
        <end position="214"/>
    </location>
</feature>
<reference evidence="2" key="1">
    <citation type="journal article" date="2020" name="Stud. Mycol.">
        <title>101 Dothideomycetes genomes: a test case for predicting lifestyles and emergence of pathogens.</title>
        <authorList>
            <person name="Haridas S."/>
            <person name="Albert R."/>
            <person name="Binder M."/>
            <person name="Bloem J."/>
            <person name="Labutti K."/>
            <person name="Salamov A."/>
            <person name="Andreopoulos B."/>
            <person name="Baker S."/>
            <person name="Barry K."/>
            <person name="Bills G."/>
            <person name="Bluhm B."/>
            <person name="Cannon C."/>
            <person name="Castanera R."/>
            <person name="Culley D."/>
            <person name="Daum C."/>
            <person name="Ezra D."/>
            <person name="Gonzalez J."/>
            <person name="Henrissat B."/>
            <person name="Kuo A."/>
            <person name="Liang C."/>
            <person name="Lipzen A."/>
            <person name="Lutzoni F."/>
            <person name="Magnuson J."/>
            <person name="Mondo S."/>
            <person name="Nolan M."/>
            <person name="Ohm R."/>
            <person name="Pangilinan J."/>
            <person name="Park H.-J."/>
            <person name="Ramirez L."/>
            <person name="Alfaro M."/>
            <person name="Sun H."/>
            <person name="Tritt A."/>
            <person name="Yoshinaga Y."/>
            <person name="Zwiers L.-H."/>
            <person name="Turgeon B."/>
            <person name="Goodwin S."/>
            <person name="Spatafora J."/>
            <person name="Crous P."/>
            <person name="Grigoriev I."/>
        </authorList>
    </citation>
    <scope>NUCLEOTIDE SEQUENCE</scope>
    <source>
        <strain evidence="2">CBS 107.79</strain>
    </source>
</reference>
<evidence type="ECO:0000313" key="2">
    <source>
        <dbReference type="EMBL" id="KAF1974628.1"/>
    </source>
</evidence>
<dbReference type="Proteomes" id="UP000800036">
    <property type="component" value="Unassembled WGS sequence"/>
</dbReference>
<dbReference type="AlphaFoldDB" id="A0A6A5VCS7"/>
<feature type="region of interest" description="Disordered" evidence="1">
    <location>
        <begin position="194"/>
        <end position="244"/>
    </location>
</feature>